<reference evidence="2" key="1">
    <citation type="submission" date="2022-01" db="EMBL/GenBank/DDBJ databases">
        <authorList>
            <person name="Braso-Vives M."/>
        </authorList>
    </citation>
    <scope>NUCLEOTIDE SEQUENCE</scope>
</reference>
<name>A0A8S4MNE9_BRALA</name>
<dbReference type="InterPro" id="IPR027417">
    <property type="entry name" value="P-loop_NTPase"/>
</dbReference>
<evidence type="ECO:0000313" key="3">
    <source>
        <dbReference type="Proteomes" id="UP000838412"/>
    </source>
</evidence>
<dbReference type="SUPFAM" id="SSF52540">
    <property type="entry name" value="P-loop containing nucleoside triphosphate hydrolases"/>
    <property type="match status" value="1"/>
</dbReference>
<feature type="compositionally biased region" description="Basic and acidic residues" evidence="1">
    <location>
        <begin position="577"/>
        <end position="591"/>
    </location>
</feature>
<evidence type="ECO:0000256" key="1">
    <source>
        <dbReference type="SAM" id="MobiDB-lite"/>
    </source>
</evidence>
<keyword evidence="3" id="KW-1185">Reference proteome</keyword>
<feature type="compositionally biased region" description="Basic and acidic residues" evidence="1">
    <location>
        <begin position="557"/>
        <end position="568"/>
    </location>
</feature>
<feature type="region of interest" description="Disordered" evidence="1">
    <location>
        <begin position="739"/>
        <end position="780"/>
    </location>
</feature>
<feature type="region of interest" description="Disordered" evidence="1">
    <location>
        <begin position="616"/>
        <end position="653"/>
    </location>
</feature>
<protein>
    <submittedName>
        <fullName evidence="2">Hypp9454 protein</fullName>
    </submittedName>
</protein>
<feature type="compositionally biased region" description="Basic and acidic residues" evidence="1">
    <location>
        <begin position="481"/>
        <end position="495"/>
    </location>
</feature>
<proteinExistence type="predicted"/>
<dbReference type="Gene3D" id="3.40.50.300">
    <property type="entry name" value="P-loop containing nucleotide triphosphate hydrolases"/>
    <property type="match status" value="1"/>
</dbReference>
<feature type="compositionally biased region" description="Basic and acidic residues" evidence="1">
    <location>
        <begin position="624"/>
        <end position="634"/>
    </location>
</feature>
<dbReference type="EMBL" id="CAKMNS010000128">
    <property type="protein sequence ID" value="CAH1277004.1"/>
    <property type="molecule type" value="Genomic_DNA"/>
</dbReference>
<dbReference type="OrthoDB" id="6143546at2759"/>
<gene>
    <name evidence="2" type="primary">Hypp9454</name>
    <name evidence="2" type="ORF">BLAG_LOCUS25914</name>
</gene>
<sequence length="804" mass="90928">MEDADVVLFYGPPLVGKSSHYKQHLSSSHVRLSAQELFQEDQTLSLRQVAMRAVGLLREGKKVVIDDENWSRNTRMSYIKLISCKTPGKSIRCLKFHPQDKLQLNWAREWATLGAKGQGPQVNWKQVDAKIDAWFDENCWQRGVERPVPPAEAEGLSIDEVYTQLACQTHYKFEVPCLLVQWEAMVQSTGGRLVLRDSLLDVLQLWTEANPCGHIVVIVDGQNNLSGTHGSTSSQQTIHLKSVMTSLCQEFTENVLYFAQIADAGSSGLFSRPPEPGLLAWLQLRHHLNLFHQSSLYIWQSSNHRRSAEAVGMRNINGDRLVARPRMVLLVPKSMNAETPATLQSMKLVTPDTPAPPPSIPLYQEALKHCELGEGTSSTPQVCYITKNMEGCGRVHGVCFKDVSVLEKVQGLYRDNASMLAEPRSKIDEMCGRPVVIQPKTDHQENRQETSTSTINENRIAPLASSSSKTKRTIPAWMLPKTERKRSPEDAEIKELSISPRKKKRKSSTQANRIEYCMSEAELVQMAEQMLQKAGDQSFNDRQEEEDIFQTYQNHGESSERETKKDASEEGDCVTEGIKDDAKVKDETSTEVKVDMEVTQLLDDIFTTGRRKRMLRNSKPIRTRNVESKSRGQENEISPEAQETLSGVQERTDQEARITARNGDLRTSPFSRSADQKITTVKKKTATDTDFSFLDSIFGEKRVEKKEESVQHRYGVEDVSEEPFLDSIIYSKRREWRTDSSVVDSERDTSHSSGGNPIVCNDRSPWKKNPKTQQESKHVQSIDRLSFLDSIVSGKRKGKSLTWN</sequence>
<comment type="caution">
    <text evidence="2">The sequence shown here is derived from an EMBL/GenBank/DDBJ whole genome shotgun (WGS) entry which is preliminary data.</text>
</comment>
<feature type="compositionally biased region" description="Basic and acidic residues" evidence="1">
    <location>
        <begin position="739"/>
        <end position="750"/>
    </location>
</feature>
<accession>A0A8S4MNE9</accession>
<dbReference type="AlphaFoldDB" id="A0A8S4MNE9"/>
<feature type="region of interest" description="Disordered" evidence="1">
    <location>
        <begin position="552"/>
        <end position="591"/>
    </location>
</feature>
<dbReference type="Proteomes" id="UP000838412">
    <property type="component" value="Unassembled WGS sequence"/>
</dbReference>
<evidence type="ECO:0000313" key="2">
    <source>
        <dbReference type="EMBL" id="CAH1277004.1"/>
    </source>
</evidence>
<organism evidence="2 3">
    <name type="scientific">Branchiostoma lanceolatum</name>
    <name type="common">Common lancelet</name>
    <name type="synonym">Amphioxus lanceolatum</name>
    <dbReference type="NCBI Taxonomy" id="7740"/>
    <lineage>
        <taxon>Eukaryota</taxon>
        <taxon>Metazoa</taxon>
        <taxon>Chordata</taxon>
        <taxon>Cephalochordata</taxon>
        <taxon>Leptocardii</taxon>
        <taxon>Amphioxiformes</taxon>
        <taxon>Branchiostomatidae</taxon>
        <taxon>Branchiostoma</taxon>
    </lineage>
</organism>
<feature type="region of interest" description="Disordered" evidence="1">
    <location>
        <begin position="437"/>
        <end position="510"/>
    </location>
</feature>